<gene>
    <name evidence="7" type="ORF">NEQG_01253</name>
</gene>
<dbReference type="EMBL" id="GL870878">
    <property type="protein sequence ID" value="EIJ88563.1"/>
    <property type="molecule type" value="Genomic_DNA"/>
</dbReference>
<name>I3EH66_NEMP3</name>
<feature type="domain" description="Bromodomain associated" evidence="5">
    <location>
        <begin position="29"/>
        <end position="99"/>
    </location>
</feature>
<dbReference type="InterPro" id="IPR009072">
    <property type="entry name" value="Histone-fold"/>
</dbReference>
<dbReference type="CDD" id="cd00076">
    <property type="entry name" value="HFD_SF"/>
    <property type="match status" value="1"/>
</dbReference>
<dbReference type="AlphaFoldDB" id="I3EH66"/>
<reference evidence="7" key="1">
    <citation type="submission" date="2011-01" db="EMBL/GenBank/DDBJ databases">
        <title>The Genome Sequence of Nematocida parisii strain ERTm3.</title>
        <authorList>
            <consortium name="The Broad Institute Genome Sequencing Platform"/>
            <consortium name="The Broad Institute Genome Sequencing Center for Infectious Disease"/>
            <person name="Cuomo C."/>
            <person name="Troemel E."/>
            <person name="Young S.K."/>
            <person name="Zeng Q."/>
            <person name="Gargeya S."/>
            <person name="Fitzgerald M."/>
            <person name="Haas B."/>
            <person name="Abouelleil A."/>
            <person name="Alvarado L."/>
            <person name="Arachchi H.M."/>
            <person name="Berlin A."/>
            <person name="Chapman S.B."/>
            <person name="Gearin G."/>
            <person name="Goldberg J."/>
            <person name="Griggs A."/>
            <person name="Gujja S."/>
            <person name="Hansen M."/>
            <person name="Heiman D."/>
            <person name="Howarth C."/>
            <person name="Larimer J."/>
            <person name="Lui A."/>
            <person name="MacDonald P.J.P."/>
            <person name="McCowen C."/>
            <person name="Montmayeur A."/>
            <person name="Murphy C."/>
            <person name="Neiman D."/>
            <person name="Pearson M."/>
            <person name="Priest M."/>
            <person name="Roberts A."/>
            <person name="Saif S."/>
            <person name="Shea T."/>
            <person name="Sisk P."/>
            <person name="Stolte C."/>
            <person name="Sykes S."/>
            <person name="Wortman J."/>
            <person name="Nusbaum C."/>
            <person name="Birren B."/>
        </authorList>
    </citation>
    <scope>NUCLEOTIDE SEQUENCE</scope>
    <source>
        <strain evidence="7">ERTm3</strain>
    </source>
</reference>
<dbReference type="VEuPathDB" id="MicrosporidiaDB:NEQG_01253"/>
<keyword evidence="8" id="KW-1185">Reference proteome</keyword>
<dbReference type="Proteomes" id="UP000002872">
    <property type="component" value="Unassembled WGS sequence"/>
</dbReference>
<evidence type="ECO:0000259" key="5">
    <source>
        <dbReference type="Pfam" id="PF07524"/>
    </source>
</evidence>
<dbReference type="InterPro" id="IPR006565">
    <property type="entry name" value="BTP"/>
</dbReference>
<feature type="domain" description="Transcription factor TFIID subunit 8 C-terminal" evidence="6">
    <location>
        <begin position="153"/>
        <end position="197"/>
    </location>
</feature>
<dbReference type="InterPro" id="IPR019473">
    <property type="entry name" value="TFIID_su8_C"/>
</dbReference>
<evidence type="ECO:0000313" key="7">
    <source>
        <dbReference type="EMBL" id="EIJ88563.1"/>
    </source>
</evidence>
<keyword evidence="2" id="KW-0805">Transcription regulation</keyword>
<evidence type="ECO:0000313" key="8">
    <source>
        <dbReference type="Proteomes" id="UP000002872"/>
    </source>
</evidence>
<evidence type="ECO:0000259" key="6">
    <source>
        <dbReference type="Pfam" id="PF10406"/>
    </source>
</evidence>
<evidence type="ECO:0008006" key="9">
    <source>
        <dbReference type="Google" id="ProtNLM"/>
    </source>
</evidence>
<comment type="subcellular location">
    <subcellularLocation>
        <location evidence="1">Nucleus</location>
    </subcellularLocation>
</comment>
<proteinExistence type="predicted"/>
<keyword evidence="3" id="KW-0804">Transcription</keyword>
<protein>
    <recommendedName>
        <fullName evidence="9">Transcription initiation factor TFIID subunit 8</fullName>
    </recommendedName>
</protein>
<dbReference type="Pfam" id="PF10406">
    <property type="entry name" value="TAF8_C"/>
    <property type="match status" value="1"/>
</dbReference>
<keyword evidence="4" id="KW-0539">Nucleus</keyword>
<dbReference type="OMA" id="IHIYDFM"/>
<evidence type="ECO:0000256" key="4">
    <source>
        <dbReference type="ARBA" id="ARBA00023242"/>
    </source>
</evidence>
<dbReference type="OrthoDB" id="2193813at2759"/>
<dbReference type="GO" id="GO:0005634">
    <property type="term" value="C:nucleus"/>
    <property type="evidence" value="ECO:0007669"/>
    <property type="project" value="UniProtKB-SubCell"/>
</dbReference>
<accession>I3EH66</accession>
<dbReference type="Gene3D" id="1.10.20.10">
    <property type="entry name" value="Histone, subunit A"/>
    <property type="match status" value="1"/>
</dbReference>
<organism evidence="7 8">
    <name type="scientific">Nematocida parisii (strain ERTm3)</name>
    <name type="common">Nematode killer fungus</name>
    <dbReference type="NCBI Taxonomy" id="935791"/>
    <lineage>
        <taxon>Eukaryota</taxon>
        <taxon>Fungi</taxon>
        <taxon>Fungi incertae sedis</taxon>
        <taxon>Microsporidia</taxon>
        <taxon>Nematocida</taxon>
    </lineage>
</organism>
<dbReference type="FunCoup" id="I3EH66">
    <property type="interactions" value="34"/>
</dbReference>
<dbReference type="InParanoid" id="I3EH66"/>
<dbReference type="GO" id="GO:0046982">
    <property type="term" value="F:protein heterodimerization activity"/>
    <property type="evidence" value="ECO:0007669"/>
    <property type="project" value="InterPro"/>
</dbReference>
<sequence length="214" mass="24706">MYVRMHTNSVQQCNSAYFFKHKKLKRMESIRSITEAVISTILKNEGFTAVDNKALDLFTTSILNYTVYTSAWLKKQCELSRRTSPTLVDASCLMQEINTTAKQHDKSSLVEILDKFNSDPLTQLEIEEEVSSDTDHEFISEACAQVEYPQNYYDFLPKLPPAHTFKNSAIKRKITDDRAQKARIRNEQIKQVVENLFSIMVKNKKSPGYANYLM</sequence>
<evidence type="ECO:0000256" key="2">
    <source>
        <dbReference type="ARBA" id="ARBA00023015"/>
    </source>
</evidence>
<evidence type="ECO:0000256" key="3">
    <source>
        <dbReference type="ARBA" id="ARBA00023163"/>
    </source>
</evidence>
<evidence type="ECO:0000256" key="1">
    <source>
        <dbReference type="ARBA" id="ARBA00004123"/>
    </source>
</evidence>
<dbReference type="HOGENOM" id="CLU_130208_0_0_1"/>
<dbReference type="Pfam" id="PF07524">
    <property type="entry name" value="Bromo_TP"/>
    <property type="match status" value="1"/>
</dbReference>